<dbReference type="AlphaFoldDB" id="A0A1G6C8F3"/>
<dbReference type="InterPro" id="IPR026289">
    <property type="entry name" value="SBP_TakP-like"/>
</dbReference>
<dbReference type="PIRSF" id="PIRSF039026">
    <property type="entry name" value="SiaP"/>
    <property type="match status" value="1"/>
</dbReference>
<dbReference type="Gene3D" id="3.40.190.170">
    <property type="entry name" value="Bacterial extracellular solute-binding protein, family 7"/>
    <property type="match status" value="1"/>
</dbReference>
<feature type="binding site" evidence="2">
    <location>
        <position position="154"/>
    </location>
    <ligand>
        <name>substrate</name>
    </ligand>
</feature>
<dbReference type="Gene3D" id="3.40.190.10">
    <property type="entry name" value="Periplasmic binding protein-like II"/>
    <property type="match status" value="1"/>
</dbReference>
<evidence type="ECO:0000256" key="1">
    <source>
        <dbReference type="ARBA" id="ARBA00022729"/>
    </source>
</evidence>
<accession>A0A1G6C8F3</accession>
<evidence type="ECO:0000256" key="4">
    <source>
        <dbReference type="SAM" id="SignalP"/>
    </source>
</evidence>
<sequence length="365" mass="40415">MTSIRVFRIPFVLVGLAFAVSLAAKPAVSQEDALHWRMNSLLYPKLFGEAGERFAETVRRLSDGRFVIEVHDRLVLDQETFGALESGLIDAVWGSAGHHHREDPALTIFSGFPFGPDPAVFTAWMQSGGGREALQAIYARHGMKSLYCGILPSEGGGWFLEPIDGIEDLDGLAMRSFGYGARVLQRLGVIAYELPGQEIRPALETGLIEAAEFSLPSIDAELGIAEIAGHLYFPGWQQPVTSLEILMPEQRWAALSDHNKAILEAACGDTLSWTASEAVARQVEALDRFRTMGVEFHRWPDEVLLALRKAWDEVIAEDVANDPVLAKAWDDYLRFADDFADWQSRTDVEWAGSTRQAGESQPIEE</sequence>
<name>A0A1G6C8F3_9HYPH</name>
<keyword evidence="6" id="KW-1185">Reference proteome</keyword>
<keyword evidence="1 4" id="KW-0732">Signal</keyword>
<proteinExistence type="predicted"/>
<dbReference type="GO" id="GO:0046872">
    <property type="term" value="F:metal ion binding"/>
    <property type="evidence" value="ECO:0007669"/>
    <property type="project" value="UniProtKB-KW"/>
</dbReference>
<feature type="binding site" evidence="3">
    <location>
        <position position="213"/>
    </location>
    <ligand>
        <name>Na(+)</name>
        <dbReference type="ChEBI" id="CHEBI:29101"/>
    </ligand>
</feature>
<evidence type="ECO:0000313" key="6">
    <source>
        <dbReference type="Proteomes" id="UP000199071"/>
    </source>
</evidence>
<evidence type="ECO:0000256" key="3">
    <source>
        <dbReference type="PIRSR" id="PIRSR039026-2"/>
    </source>
</evidence>
<gene>
    <name evidence="5" type="ORF">SAMN02982931_02180</name>
</gene>
<dbReference type="STRING" id="665467.SAMN02982931_02180"/>
<dbReference type="Proteomes" id="UP000199071">
    <property type="component" value="Unassembled WGS sequence"/>
</dbReference>
<feature type="chain" id="PRO_5011483319" evidence="4">
    <location>
        <begin position="24"/>
        <end position="365"/>
    </location>
</feature>
<feature type="signal peptide" evidence="4">
    <location>
        <begin position="1"/>
        <end position="23"/>
    </location>
</feature>
<dbReference type="GO" id="GO:0055085">
    <property type="term" value="P:transmembrane transport"/>
    <property type="evidence" value="ECO:0007669"/>
    <property type="project" value="InterPro"/>
</dbReference>
<dbReference type="Pfam" id="PF03480">
    <property type="entry name" value="DctP"/>
    <property type="match status" value="1"/>
</dbReference>
<dbReference type="PANTHER" id="PTHR33376:SF5">
    <property type="entry name" value="EXTRACYTOPLASMIC SOLUTE RECEPTOR PROTEIN"/>
    <property type="match status" value="1"/>
</dbReference>
<feature type="binding site" evidence="2">
    <location>
        <position position="175"/>
    </location>
    <ligand>
        <name>substrate</name>
    </ligand>
</feature>
<dbReference type="CDD" id="cd13604">
    <property type="entry name" value="PBP2_TRAP_ketoacid_lactate_like"/>
    <property type="match status" value="1"/>
</dbReference>
<organism evidence="5 6">
    <name type="scientific">Bauldia litoralis</name>
    <dbReference type="NCBI Taxonomy" id="665467"/>
    <lineage>
        <taxon>Bacteria</taxon>
        <taxon>Pseudomonadati</taxon>
        <taxon>Pseudomonadota</taxon>
        <taxon>Alphaproteobacteria</taxon>
        <taxon>Hyphomicrobiales</taxon>
        <taxon>Kaistiaceae</taxon>
        <taxon>Bauldia</taxon>
    </lineage>
</organism>
<dbReference type="EMBL" id="FMXQ01000004">
    <property type="protein sequence ID" value="SDB29084.1"/>
    <property type="molecule type" value="Genomic_DNA"/>
</dbReference>
<evidence type="ECO:0000313" key="5">
    <source>
        <dbReference type="EMBL" id="SDB29084.1"/>
    </source>
</evidence>
<evidence type="ECO:0000256" key="2">
    <source>
        <dbReference type="PIRSR" id="PIRSR039026-1"/>
    </source>
</evidence>
<dbReference type="OrthoDB" id="9780733at2"/>
<dbReference type="GO" id="GO:0031317">
    <property type="term" value="C:tripartite ATP-independent periplasmic transporter complex"/>
    <property type="evidence" value="ECO:0007669"/>
    <property type="project" value="InterPro"/>
</dbReference>
<keyword evidence="3" id="KW-0479">Metal-binding</keyword>
<dbReference type="PANTHER" id="PTHR33376">
    <property type="match status" value="1"/>
</dbReference>
<dbReference type="InterPro" id="IPR018389">
    <property type="entry name" value="DctP_fam"/>
</dbReference>
<reference evidence="5 6" key="1">
    <citation type="submission" date="2016-10" db="EMBL/GenBank/DDBJ databases">
        <authorList>
            <person name="de Groot N.N."/>
        </authorList>
    </citation>
    <scope>NUCLEOTIDE SEQUENCE [LARGE SCALE GENOMIC DNA]</scope>
    <source>
        <strain evidence="5 6">ATCC 35022</strain>
    </source>
</reference>
<feature type="binding site" evidence="3">
    <location>
        <position position="212"/>
    </location>
    <ligand>
        <name>substrate</name>
    </ligand>
</feature>
<protein>
    <submittedName>
        <fullName evidence="5">TRAP-type mannitol/chloroaromatic compound transport system, substrate-binding protein</fullName>
    </submittedName>
</protein>
<feature type="binding site" evidence="3">
    <location>
        <position position="238"/>
    </location>
    <ligand>
        <name>substrate</name>
    </ligand>
</feature>
<dbReference type="InterPro" id="IPR038404">
    <property type="entry name" value="TRAP_DctP_sf"/>
</dbReference>